<feature type="compositionally biased region" description="Basic residues" evidence="1">
    <location>
        <begin position="140"/>
        <end position="154"/>
    </location>
</feature>
<dbReference type="EMBL" id="CAMPGE010012416">
    <property type="protein sequence ID" value="CAI2371184.1"/>
    <property type="molecule type" value="Genomic_DNA"/>
</dbReference>
<dbReference type="AlphaFoldDB" id="A0AAD1XCG3"/>
<reference evidence="2" key="1">
    <citation type="submission" date="2023-07" db="EMBL/GenBank/DDBJ databases">
        <authorList>
            <consortium name="AG Swart"/>
            <person name="Singh M."/>
            <person name="Singh A."/>
            <person name="Seah K."/>
            <person name="Emmerich C."/>
        </authorList>
    </citation>
    <scope>NUCLEOTIDE SEQUENCE</scope>
    <source>
        <strain evidence="2">DP1</strain>
    </source>
</reference>
<comment type="caution">
    <text evidence="2">The sequence shown here is derived from an EMBL/GenBank/DDBJ whole genome shotgun (WGS) entry which is preliminary data.</text>
</comment>
<protein>
    <submittedName>
        <fullName evidence="2">Uncharacterized protein</fullName>
    </submittedName>
</protein>
<evidence type="ECO:0000313" key="2">
    <source>
        <dbReference type="EMBL" id="CAI2371184.1"/>
    </source>
</evidence>
<organism evidence="2 3">
    <name type="scientific">Euplotes crassus</name>
    <dbReference type="NCBI Taxonomy" id="5936"/>
    <lineage>
        <taxon>Eukaryota</taxon>
        <taxon>Sar</taxon>
        <taxon>Alveolata</taxon>
        <taxon>Ciliophora</taxon>
        <taxon>Intramacronucleata</taxon>
        <taxon>Spirotrichea</taxon>
        <taxon>Hypotrichia</taxon>
        <taxon>Euplotida</taxon>
        <taxon>Euplotidae</taxon>
        <taxon>Moneuplotes</taxon>
    </lineage>
</organism>
<feature type="region of interest" description="Disordered" evidence="1">
    <location>
        <begin position="80"/>
        <end position="108"/>
    </location>
</feature>
<feature type="region of interest" description="Disordered" evidence="1">
    <location>
        <begin position="133"/>
        <end position="154"/>
    </location>
</feature>
<accession>A0AAD1XCG3</accession>
<keyword evidence="3" id="KW-1185">Reference proteome</keyword>
<evidence type="ECO:0000256" key="1">
    <source>
        <dbReference type="SAM" id="MobiDB-lite"/>
    </source>
</evidence>
<name>A0AAD1XCG3_EUPCR</name>
<sequence>MVPLKTTTTFQKIRVRKFKEGARERQNSCSQNRFDFNGSQTARGEYSHSSLKTIFKNKSIISRPIMCNFSSALSKIDLKGKSNKGTSRNKPCEFKFPGSPPKRNQSGRPVNFLELKFNKIVKASTKKRKKVRCASSTHAQTKKQYKHFRKSTSRKKKKFETITLGSLLTGVQTTRTKPQNYQKSFISQVRSSMDVKEVIRLPSRRIRISKFKHSHPPKCNQFCPNISKPPSSVSKRLKIQISNNLIQTQAFPK</sequence>
<proteinExistence type="predicted"/>
<evidence type="ECO:0000313" key="3">
    <source>
        <dbReference type="Proteomes" id="UP001295684"/>
    </source>
</evidence>
<gene>
    <name evidence="2" type="ORF">ECRASSUSDP1_LOCUS12504</name>
</gene>
<dbReference type="Proteomes" id="UP001295684">
    <property type="component" value="Unassembled WGS sequence"/>
</dbReference>